<dbReference type="STRING" id="42251.A0A2T7A769"/>
<evidence type="ECO:0000313" key="2">
    <source>
        <dbReference type="EMBL" id="PUU83583.1"/>
    </source>
</evidence>
<reference evidence="2 3" key="1">
    <citation type="submission" date="2017-04" db="EMBL/GenBank/DDBJ databases">
        <title>Draft genome sequence of Tuber borchii Vittad., a whitish edible truffle.</title>
        <authorList>
            <consortium name="DOE Joint Genome Institute"/>
            <person name="Murat C."/>
            <person name="Kuo A."/>
            <person name="Barry K.W."/>
            <person name="Clum A."/>
            <person name="Dockter R.B."/>
            <person name="Fauchery L."/>
            <person name="Iotti M."/>
            <person name="Kohler A."/>
            <person name="Labutti K."/>
            <person name="Lindquist E.A."/>
            <person name="Lipzen A."/>
            <person name="Ohm R.A."/>
            <person name="Wang M."/>
            <person name="Grigoriev I.V."/>
            <person name="Zambonelli A."/>
            <person name="Martin F.M."/>
        </authorList>
    </citation>
    <scope>NUCLEOTIDE SEQUENCE [LARGE SCALE GENOMIC DNA]</scope>
    <source>
        <strain evidence="2 3">Tbo3840</strain>
    </source>
</reference>
<dbReference type="EMBL" id="NESQ01000009">
    <property type="protein sequence ID" value="PUU83583.1"/>
    <property type="molecule type" value="Genomic_DNA"/>
</dbReference>
<name>A0A2T7A769_TUBBO</name>
<comment type="caution">
    <text evidence="2">The sequence shown here is derived from an EMBL/GenBank/DDBJ whole genome shotgun (WGS) entry which is preliminary data.</text>
</comment>
<dbReference type="Proteomes" id="UP000244722">
    <property type="component" value="Unassembled WGS sequence"/>
</dbReference>
<sequence>MTGLYAIPNNVCALNASGRIARQQLLENIMFLSLLQMGLQLSFRNVKEAIMAAIRKLKAMPFNPTRYRRADRTVNLLLLTSQLDHGAIDLVQEVFMQQMQIQILGVGPRASADVTVEEVVSTLRPGVCPGEAQNLVMSMPCRGLAIIEVVGGAGCPRFVPPKKRSLLIKVDRGNPTTLAATPIDAGDSTGNRSTVEHKSAQSKRLREYTATTDIHAGISPPHCEPNSLPPPRIHRSLNSPMWNTCTESAARRWRACTPTRHALGEIKAIRLSARRSEAKVNLHDISRVLAYRATLEKRFSKSTAASASDEGIAPLARVDFEESDVDGEGEVQDFVDEEQVFERYEAGNETTSVKRLLQEHLLPRANCQELLFHAIPGPVGLVDTAVKSAETGLHAASSHEIAGGLIRLLRTHYPNDVIRRRLVLV</sequence>
<feature type="region of interest" description="Disordered" evidence="1">
    <location>
        <begin position="179"/>
        <end position="205"/>
    </location>
</feature>
<feature type="compositionally biased region" description="Basic and acidic residues" evidence="1">
    <location>
        <begin position="194"/>
        <end position="205"/>
    </location>
</feature>
<protein>
    <submittedName>
        <fullName evidence="2">Uncharacterized protein</fullName>
    </submittedName>
</protein>
<accession>A0A2T7A769</accession>
<dbReference type="OrthoDB" id="5213862at2759"/>
<evidence type="ECO:0000256" key="1">
    <source>
        <dbReference type="SAM" id="MobiDB-lite"/>
    </source>
</evidence>
<gene>
    <name evidence="2" type="ORF">B9Z19DRAFT_1118934</name>
</gene>
<evidence type="ECO:0000313" key="3">
    <source>
        <dbReference type="Proteomes" id="UP000244722"/>
    </source>
</evidence>
<organism evidence="2 3">
    <name type="scientific">Tuber borchii</name>
    <name type="common">White truffle</name>
    <dbReference type="NCBI Taxonomy" id="42251"/>
    <lineage>
        <taxon>Eukaryota</taxon>
        <taxon>Fungi</taxon>
        <taxon>Dikarya</taxon>
        <taxon>Ascomycota</taxon>
        <taxon>Pezizomycotina</taxon>
        <taxon>Pezizomycetes</taxon>
        <taxon>Pezizales</taxon>
        <taxon>Tuberaceae</taxon>
        <taxon>Tuber</taxon>
    </lineage>
</organism>
<dbReference type="AlphaFoldDB" id="A0A2T7A769"/>
<keyword evidence="3" id="KW-1185">Reference proteome</keyword>
<proteinExistence type="predicted"/>